<gene>
    <name evidence="1" type="ORF">HRG_06819</name>
</gene>
<dbReference type="RefSeq" id="XP_044719252.1">
    <property type="nucleotide sequence ID" value="XM_044865290.1"/>
</dbReference>
<name>A0A9P8MWM2_9HYPO</name>
<dbReference type="EMBL" id="JAIZPD010000007">
    <property type="protein sequence ID" value="KAH0961739.1"/>
    <property type="molecule type" value="Genomic_DNA"/>
</dbReference>
<keyword evidence="2" id="KW-1185">Reference proteome</keyword>
<dbReference type="OrthoDB" id="5149872at2759"/>
<evidence type="ECO:0000313" key="1">
    <source>
        <dbReference type="EMBL" id="KAH0961739.1"/>
    </source>
</evidence>
<dbReference type="GeneID" id="68355948"/>
<accession>A0A9P8MWM2</accession>
<sequence length="161" mass="18052">MGANNPDGKRNTAFQHRVLDAMAGSRTSSLVDVRNENNVIKPYVRPDGPGIDPDLFNRDDDETTLYIMTPSSLGKSKDKGARNPTRVKEMSNKVKEILGREPRKAEIIYEAFNWIIPAEAAQVNLSHRGMCLFQYDPNSNGKGQKAWRLFNEDNWATGVVS</sequence>
<evidence type="ECO:0000313" key="2">
    <source>
        <dbReference type="Proteomes" id="UP000824596"/>
    </source>
</evidence>
<protein>
    <submittedName>
        <fullName evidence="1">Uncharacterized protein</fullName>
    </submittedName>
</protein>
<organism evidence="1 2">
    <name type="scientific">Hirsutella rhossiliensis</name>
    <dbReference type="NCBI Taxonomy" id="111463"/>
    <lineage>
        <taxon>Eukaryota</taxon>
        <taxon>Fungi</taxon>
        <taxon>Dikarya</taxon>
        <taxon>Ascomycota</taxon>
        <taxon>Pezizomycotina</taxon>
        <taxon>Sordariomycetes</taxon>
        <taxon>Hypocreomycetidae</taxon>
        <taxon>Hypocreales</taxon>
        <taxon>Ophiocordycipitaceae</taxon>
        <taxon>Hirsutella</taxon>
    </lineage>
</organism>
<reference evidence="1" key="1">
    <citation type="submission" date="2021-09" db="EMBL/GenBank/DDBJ databases">
        <title>A high-quality genome of the endoparasitic fungus Hirsutella rhossiliensis with a comparison of Hirsutella genomes reveals transposable elements contributing to genome size variation.</title>
        <authorList>
            <person name="Lin R."/>
            <person name="Jiao Y."/>
            <person name="Sun X."/>
            <person name="Ling J."/>
            <person name="Xie B."/>
            <person name="Cheng X."/>
        </authorList>
    </citation>
    <scope>NUCLEOTIDE SEQUENCE</scope>
    <source>
        <strain evidence="1">HR02</strain>
    </source>
</reference>
<dbReference type="AlphaFoldDB" id="A0A9P8MWM2"/>
<dbReference type="Proteomes" id="UP000824596">
    <property type="component" value="Unassembled WGS sequence"/>
</dbReference>
<comment type="caution">
    <text evidence="1">The sequence shown here is derived from an EMBL/GenBank/DDBJ whole genome shotgun (WGS) entry which is preliminary data.</text>
</comment>
<proteinExistence type="predicted"/>